<protein>
    <recommendedName>
        <fullName evidence="3">Nucleotidyltransferase domain-containing protein</fullName>
    </recommendedName>
</protein>
<dbReference type="Proteomes" id="UP000615760">
    <property type="component" value="Unassembled WGS sequence"/>
</dbReference>
<organism evidence="1 2">
    <name type="scientific">Flavobacterium suaedae</name>
    <dbReference type="NCBI Taxonomy" id="1767027"/>
    <lineage>
        <taxon>Bacteria</taxon>
        <taxon>Pseudomonadati</taxon>
        <taxon>Bacteroidota</taxon>
        <taxon>Flavobacteriia</taxon>
        <taxon>Flavobacteriales</taxon>
        <taxon>Flavobacteriaceae</taxon>
        <taxon>Flavobacterium</taxon>
    </lineage>
</organism>
<proteinExistence type="predicted"/>
<evidence type="ECO:0000313" key="1">
    <source>
        <dbReference type="EMBL" id="GGB80306.1"/>
    </source>
</evidence>
<accession>A0ABQ1K0Y6</accession>
<dbReference type="InterPro" id="IPR043519">
    <property type="entry name" value="NT_sf"/>
</dbReference>
<dbReference type="EMBL" id="BMJE01000005">
    <property type="protein sequence ID" value="GGB80306.1"/>
    <property type="molecule type" value="Genomic_DNA"/>
</dbReference>
<name>A0ABQ1K0Y6_9FLAO</name>
<reference evidence="2" key="1">
    <citation type="journal article" date="2019" name="Int. J. Syst. Evol. Microbiol.">
        <title>The Global Catalogue of Microorganisms (GCM) 10K type strain sequencing project: providing services to taxonomists for standard genome sequencing and annotation.</title>
        <authorList>
            <consortium name="The Broad Institute Genomics Platform"/>
            <consortium name="The Broad Institute Genome Sequencing Center for Infectious Disease"/>
            <person name="Wu L."/>
            <person name="Ma J."/>
        </authorList>
    </citation>
    <scope>NUCLEOTIDE SEQUENCE [LARGE SCALE GENOMIC DNA]</scope>
    <source>
        <strain evidence="2">CGMCC 1.15461</strain>
    </source>
</reference>
<comment type="caution">
    <text evidence="1">The sequence shown here is derived from an EMBL/GenBank/DDBJ whole genome shotgun (WGS) entry which is preliminary data.</text>
</comment>
<dbReference type="CDD" id="cd05403">
    <property type="entry name" value="NT_KNTase_like"/>
    <property type="match status" value="1"/>
</dbReference>
<sequence>MSRRKLDLIWQHDKVLPYLFDELKSKIELISPVHTIYLYGSRARKPITEWNSLTGKDWDIVIVCDFPIINTKAWTTDLNYHIDLKITDEKGALDFFKYMNYQIELYPNNKLA</sequence>
<dbReference type="SUPFAM" id="SSF81301">
    <property type="entry name" value="Nucleotidyltransferase"/>
    <property type="match status" value="1"/>
</dbReference>
<gene>
    <name evidence="1" type="ORF">GCM10007424_20520</name>
</gene>
<dbReference type="RefSeq" id="WP_188621202.1">
    <property type="nucleotide sequence ID" value="NZ_BMJE01000005.1"/>
</dbReference>
<evidence type="ECO:0000313" key="2">
    <source>
        <dbReference type="Proteomes" id="UP000615760"/>
    </source>
</evidence>
<keyword evidence="2" id="KW-1185">Reference proteome</keyword>
<evidence type="ECO:0008006" key="3">
    <source>
        <dbReference type="Google" id="ProtNLM"/>
    </source>
</evidence>